<comment type="caution">
    <text evidence="1">The sequence shown here is derived from an EMBL/GenBank/DDBJ whole genome shotgun (WGS) entry which is preliminary data.</text>
</comment>
<accession>A0A0B8QGC6</accession>
<proteinExistence type="predicted"/>
<organism evidence="1 2">
    <name type="scientific">Vibrio ishigakensis</name>
    <dbReference type="NCBI Taxonomy" id="1481914"/>
    <lineage>
        <taxon>Bacteria</taxon>
        <taxon>Pseudomonadati</taxon>
        <taxon>Pseudomonadota</taxon>
        <taxon>Gammaproteobacteria</taxon>
        <taxon>Vibrionales</taxon>
        <taxon>Vibrionaceae</taxon>
        <taxon>Vibrio</taxon>
    </lineage>
</organism>
<protein>
    <submittedName>
        <fullName evidence="1">Uncharacterized protein</fullName>
    </submittedName>
</protein>
<dbReference type="Proteomes" id="UP000031666">
    <property type="component" value="Unassembled WGS sequence"/>
</dbReference>
<gene>
    <name evidence="1" type="ORF">JCM19241_3139</name>
</gene>
<evidence type="ECO:0000313" key="1">
    <source>
        <dbReference type="EMBL" id="GAM73684.1"/>
    </source>
</evidence>
<sequence>MHTSTWALIADIYTPLLLAIAVYLLLEQLNRSSVASGFALNRLSIPPSIST</sequence>
<evidence type="ECO:0000313" key="2">
    <source>
        <dbReference type="Proteomes" id="UP000031666"/>
    </source>
</evidence>
<reference evidence="1 2" key="2">
    <citation type="submission" date="2015-01" db="EMBL/GenBank/DDBJ databases">
        <authorList>
            <consortium name="NBRP consortium"/>
            <person name="Sawabe T."/>
            <person name="Meirelles P."/>
            <person name="Feng G."/>
            <person name="Sayaka M."/>
            <person name="Hattori M."/>
            <person name="Ohkuma M."/>
        </authorList>
    </citation>
    <scope>NUCLEOTIDE SEQUENCE [LARGE SCALE GENOMIC DNA]</scope>
    <source>
        <strain evidence="2">JCM 19241</strain>
    </source>
</reference>
<dbReference type="AlphaFoldDB" id="A0A0B8QGC6"/>
<dbReference type="EMBL" id="BBSC01000001">
    <property type="protein sequence ID" value="GAM73684.1"/>
    <property type="molecule type" value="Genomic_DNA"/>
</dbReference>
<name>A0A0B8QGC6_9VIBR</name>
<reference evidence="1 2" key="1">
    <citation type="submission" date="2015-01" db="EMBL/GenBank/DDBJ databases">
        <title>Vibrio sp. C94 JCM 19241 whole genome shotgun sequence.</title>
        <authorList>
            <person name="Sawabe T."/>
            <person name="Meirelles P."/>
            <person name="Feng G."/>
            <person name="Sayaka M."/>
            <person name="Hattori M."/>
            <person name="Ohkuma M."/>
        </authorList>
    </citation>
    <scope>NUCLEOTIDE SEQUENCE [LARGE SCALE GENOMIC DNA]</scope>
    <source>
        <strain evidence="2">JCM 19241</strain>
    </source>
</reference>